<sequence>MFTRMTSWQANDAATIRAKVEAKREQIMAVPGLVSCHVVWNTDGSGITFAVYDSQTAAAASTQQIKAIWSDLASTFAATPETMTYLESIDMR</sequence>
<protein>
    <recommendedName>
        <fullName evidence="3">ABM domain-containing protein</fullName>
    </recommendedName>
</protein>
<dbReference type="EMBL" id="JAPJZH010000022">
    <property type="protein sequence ID" value="MDA4848401.1"/>
    <property type="molecule type" value="Genomic_DNA"/>
</dbReference>
<evidence type="ECO:0000313" key="2">
    <source>
        <dbReference type="Proteomes" id="UP001148313"/>
    </source>
</evidence>
<name>A0ABT4VUL4_9HYPH</name>
<evidence type="ECO:0008006" key="3">
    <source>
        <dbReference type="Google" id="ProtNLM"/>
    </source>
</evidence>
<gene>
    <name evidence="1" type="ORF">OOZ53_23790</name>
</gene>
<comment type="caution">
    <text evidence="1">The sequence shown here is derived from an EMBL/GenBank/DDBJ whole genome shotgun (WGS) entry which is preliminary data.</text>
</comment>
<keyword evidence="2" id="KW-1185">Reference proteome</keyword>
<accession>A0ABT4VUL4</accession>
<reference evidence="1" key="1">
    <citation type="submission" date="2022-11" db="EMBL/GenBank/DDBJ databases">
        <title>Hoeflea poritis sp. nov., isolated from scleractinian coral Porites lutea.</title>
        <authorList>
            <person name="Zhang G."/>
            <person name="Wei Q."/>
            <person name="Cai L."/>
        </authorList>
    </citation>
    <scope>NUCLEOTIDE SEQUENCE</scope>
    <source>
        <strain evidence="1">E7-10</strain>
    </source>
</reference>
<proteinExistence type="predicted"/>
<evidence type="ECO:0000313" key="1">
    <source>
        <dbReference type="EMBL" id="MDA4848401.1"/>
    </source>
</evidence>
<dbReference type="RefSeq" id="WP_271092264.1">
    <property type="nucleotide sequence ID" value="NZ_JAPJZH010000022.1"/>
</dbReference>
<dbReference type="Proteomes" id="UP001148313">
    <property type="component" value="Unassembled WGS sequence"/>
</dbReference>
<organism evidence="1 2">
    <name type="scientific">Hoeflea poritis</name>
    <dbReference type="NCBI Taxonomy" id="2993659"/>
    <lineage>
        <taxon>Bacteria</taxon>
        <taxon>Pseudomonadati</taxon>
        <taxon>Pseudomonadota</taxon>
        <taxon>Alphaproteobacteria</taxon>
        <taxon>Hyphomicrobiales</taxon>
        <taxon>Rhizobiaceae</taxon>
        <taxon>Hoeflea</taxon>
    </lineage>
</organism>